<protein>
    <recommendedName>
        <fullName evidence="1">HTH psq-type domain-containing protein</fullName>
    </recommendedName>
</protein>
<organism evidence="2">
    <name type="scientific">marine sediment metagenome</name>
    <dbReference type="NCBI Taxonomy" id="412755"/>
    <lineage>
        <taxon>unclassified sequences</taxon>
        <taxon>metagenomes</taxon>
        <taxon>ecological metagenomes</taxon>
    </lineage>
</organism>
<dbReference type="InterPro" id="IPR007889">
    <property type="entry name" value="HTH_Psq"/>
</dbReference>
<feature type="non-terminal residue" evidence="2">
    <location>
        <position position="243"/>
    </location>
</feature>
<feature type="domain" description="HTH psq-type" evidence="1">
    <location>
        <begin position="151"/>
        <end position="189"/>
    </location>
</feature>
<dbReference type="Gene3D" id="3.90.1530.10">
    <property type="entry name" value="Conserved hypothetical protein from pyrococcus furiosus pfu- 392566-001, ParB domain"/>
    <property type="match status" value="1"/>
</dbReference>
<dbReference type="SUPFAM" id="SSF110849">
    <property type="entry name" value="ParB/Sulfiredoxin"/>
    <property type="match status" value="1"/>
</dbReference>
<accession>X0TP88</accession>
<dbReference type="GO" id="GO:0032259">
    <property type="term" value="P:methylation"/>
    <property type="evidence" value="ECO:0007669"/>
    <property type="project" value="InterPro"/>
</dbReference>
<dbReference type="InterPro" id="IPR002052">
    <property type="entry name" value="DNA_methylase_N6_adenine_CS"/>
</dbReference>
<evidence type="ECO:0000313" key="2">
    <source>
        <dbReference type="EMBL" id="GAF89066.1"/>
    </source>
</evidence>
<gene>
    <name evidence="2" type="ORF">S01H1_25364</name>
</gene>
<comment type="caution">
    <text evidence="2">The sequence shown here is derived from an EMBL/GenBank/DDBJ whole genome shotgun (WGS) entry which is preliminary data.</text>
</comment>
<dbReference type="InterPro" id="IPR009057">
    <property type="entry name" value="Homeodomain-like_sf"/>
</dbReference>
<dbReference type="Gene3D" id="1.10.10.10">
    <property type="entry name" value="Winged helix-like DNA-binding domain superfamily/Winged helix DNA-binding domain"/>
    <property type="match status" value="1"/>
</dbReference>
<dbReference type="GO" id="GO:0008168">
    <property type="term" value="F:methyltransferase activity"/>
    <property type="evidence" value="ECO:0007669"/>
    <property type="project" value="InterPro"/>
</dbReference>
<name>X0TP88_9ZZZZ</name>
<dbReference type="EMBL" id="BARS01015313">
    <property type="protein sequence ID" value="GAF89066.1"/>
    <property type="molecule type" value="Genomic_DNA"/>
</dbReference>
<dbReference type="AlphaFoldDB" id="X0TP88"/>
<reference evidence="2" key="1">
    <citation type="journal article" date="2014" name="Front. Microbiol.">
        <title>High frequency of phylogenetically diverse reductive dehalogenase-homologous genes in deep subseafloor sedimentary metagenomes.</title>
        <authorList>
            <person name="Kawai M."/>
            <person name="Futagami T."/>
            <person name="Toyoda A."/>
            <person name="Takaki Y."/>
            <person name="Nishi S."/>
            <person name="Hori S."/>
            <person name="Arai W."/>
            <person name="Tsubouchi T."/>
            <person name="Morono Y."/>
            <person name="Uchiyama I."/>
            <person name="Ito T."/>
            <person name="Fujiyama A."/>
            <person name="Inagaki F."/>
            <person name="Takami H."/>
        </authorList>
    </citation>
    <scope>NUCLEOTIDE SEQUENCE</scope>
    <source>
        <strain evidence="2">Expedition CK06-06</strain>
    </source>
</reference>
<dbReference type="GO" id="GO:0003677">
    <property type="term" value="F:DNA binding"/>
    <property type="evidence" value="ECO:0007669"/>
    <property type="project" value="InterPro"/>
</dbReference>
<dbReference type="SUPFAM" id="SSF46689">
    <property type="entry name" value="Homeodomain-like"/>
    <property type="match status" value="1"/>
</dbReference>
<dbReference type="InterPro" id="IPR036086">
    <property type="entry name" value="ParB/Sulfiredoxin_sf"/>
</dbReference>
<dbReference type="InterPro" id="IPR036388">
    <property type="entry name" value="WH-like_DNA-bd_sf"/>
</dbReference>
<sequence length="243" mass="26989">MANKYADLLPPLSTEEFNALKADIKANGMREPICVDENDDVLDGHHRLKIDKDAKRRVIRGLSEGEKKAFVCRANFTRRNLSATQKQAVLEKMRMIALELRQEDHNRWTHVAVSAVLGVERSTITKWLMPNVKGHKTHSPSPKASQKVVPDQKPTVVKRVAAGESQVQVAADYGVNQSTISRIANADRKQQEAKKKRAAQVAAGPGVAEIACAKCEDWIGEQEPCDLLLTDPPYMTDVEDIDT</sequence>
<dbReference type="PROSITE" id="PS00092">
    <property type="entry name" value="N6_MTASE"/>
    <property type="match status" value="1"/>
</dbReference>
<dbReference type="Pfam" id="PF04218">
    <property type="entry name" value="CENP-B_N"/>
    <property type="match status" value="1"/>
</dbReference>
<evidence type="ECO:0000259" key="1">
    <source>
        <dbReference type="Pfam" id="PF04218"/>
    </source>
</evidence>
<proteinExistence type="predicted"/>